<dbReference type="RefSeq" id="WP_290362977.1">
    <property type="nucleotide sequence ID" value="NZ_JAUFQU010000001.1"/>
</dbReference>
<evidence type="ECO:0000313" key="4">
    <source>
        <dbReference type="Proteomes" id="UP001242368"/>
    </source>
</evidence>
<gene>
    <name evidence="2" type="ORF">QW060_07250</name>
    <name evidence="3" type="ORF">QW060_18640</name>
</gene>
<dbReference type="Proteomes" id="UP001242368">
    <property type="component" value="Unassembled WGS sequence"/>
</dbReference>
<reference evidence="3" key="1">
    <citation type="journal article" date="2014" name="Int. J. Syst. Evol. Microbiol.">
        <title>Complete genome of a new Firmicutes species belonging to the dominant human colonic microbiota ('Ruminococcus bicirculans') reveals two chromosomes and a selective capacity to utilize plant glucans.</title>
        <authorList>
            <consortium name="NISC Comparative Sequencing Program"/>
            <person name="Wegmann U."/>
            <person name="Louis P."/>
            <person name="Goesmann A."/>
            <person name="Henrissat B."/>
            <person name="Duncan S.H."/>
            <person name="Flint H.J."/>
        </authorList>
    </citation>
    <scope>NUCLEOTIDE SEQUENCE</scope>
    <source>
        <strain evidence="3">CECT 7184</strain>
    </source>
</reference>
<feature type="transmembrane region" description="Helical" evidence="1">
    <location>
        <begin position="136"/>
        <end position="166"/>
    </location>
</feature>
<feature type="transmembrane region" description="Helical" evidence="1">
    <location>
        <begin position="32"/>
        <end position="55"/>
    </location>
</feature>
<evidence type="ECO:0008006" key="5">
    <source>
        <dbReference type="Google" id="ProtNLM"/>
    </source>
</evidence>
<feature type="transmembrane region" description="Helical" evidence="1">
    <location>
        <begin position="211"/>
        <end position="239"/>
    </location>
</feature>
<reference evidence="3" key="3">
    <citation type="submission" date="2023-06" db="EMBL/GenBank/DDBJ databases">
        <authorList>
            <person name="Lucena T."/>
            <person name="Sun Q."/>
        </authorList>
    </citation>
    <scope>NUCLEOTIDE SEQUENCE</scope>
    <source>
        <strain evidence="3">CECT 7184</strain>
    </source>
</reference>
<keyword evidence="1" id="KW-0812">Transmembrane</keyword>
<feature type="transmembrane region" description="Helical" evidence="1">
    <location>
        <begin position="259"/>
        <end position="292"/>
    </location>
</feature>
<dbReference type="EMBL" id="JAUFQU010000001">
    <property type="protein sequence ID" value="MDN3706928.1"/>
    <property type="molecule type" value="Genomic_DNA"/>
</dbReference>
<evidence type="ECO:0000313" key="2">
    <source>
        <dbReference type="EMBL" id="MDN3706928.1"/>
    </source>
</evidence>
<evidence type="ECO:0000256" key="1">
    <source>
        <dbReference type="SAM" id="Phobius"/>
    </source>
</evidence>
<keyword evidence="1" id="KW-0472">Membrane</keyword>
<sequence length="315" mass="36316">MFPLFKIRDFGILFNETFGFFKIKGKNFFANYFKSLAILFVVLSVILYFFGNFYYTSFFQSLGNGDFNDAYLSNYYSDNAGTIVLLGILMLLISLAIGAIQISYPVLYLKLLEKDPEKKPTYNEIKKEIWSNLGRVLLFVIISIFFFGILSIIILGICMLLIFVIIGIPLMLIVFPYLMGLFYLTFYQYIIKKEGYFESFSFAFRTINNNFWTIIGSILCISFIINIINYIILMIPYMIFFFAMFAGASGNNVGTEDMGMMAIMLMLIYMIAIITTMLLNNVILINCGLIYYSEREKIENHAAKNDIDLIGQMDE</sequence>
<comment type="caution">
    <text evidence="3">The sequence shown here is derived from an EMBL/GenBank/DDBJ whole genome shotgun (WGS) entry which is preliminary data.</text>
</comment>
<reference evidence="4" key="2">
    <citation type="journal article" date="2019" name="Int. J. Syst. Evol. Microbiol.">
        <title>The Global Catalogue of Microorganisms (GCM) 10K type strain sequencing project: providing services to taxonomists for standard genome sequencing and annotation.</title>
        <authorList>
            <consortium name="The Broad Institute Genomics Platform"/>
            <consortium name="The Broad Institute Genome Sequencing Center for Infectious Disease"/>
            <person name="Wu L."/>
            <person name="Ma J."/>
        </authorList>
    </citation>
    <scope>NUCLEOTIDE SEQUENCE [LARGE SCALE GENOMIC DNA]</scope>
    <source>
        <strain evidence="4">CECT 7184</strain>
    </source>
</reference>
<keyword evidence="4" id="KW-1185">Reference proteome</keyword>
<accession>A0ABT8CZQ8</accession>
<feature type="transmembrane region" description="Helical" evidence="1">
    <location>
        <begin position="83"/>
        <end position="109"/>
    </location>
</feature>
<name>A0ABT8CZQ8_9FLAO</name>
<dbReference type="EMBL" id="JAUFQU010000014">
    <property type="protein sequence ID" value="MDN3709077.1"/>
    <property type="molecule type" value="Genomic_DNA"/>
</dbReference>
<organism evidence="3 4">
    <name type="scientific">Paenimyroides ceti</name>
    <dbReference type="NCBI Taxonomy" id="395087"/>
    <lineage>
        <taxon>Bacteria</taxon>
        <taxon>Pseudomonadati</taxon>
        <taxon>Bacteroidota</taxon>
        <taxon>Flavobacteriia</taxon>
        <taxon>Flavobacteriales</taxon>
        <taxon>Flavobacteriaceae</taxon>
        <taxon>Paenimyroides</taxon>
    </lineage>
</organism>
<protein>
    <recommendedName>
        <fullName evidence="5">Glycerophosphoryl diester phosphodiesterase membrane domain-containing protein</fullName>
    </recommendedName>
</protein>
<evidence type="ECO:0000313" key="3">
    <source>
        <dbReference type="EMBL" id="MDN3709077.1"/>
    </source>
</evidence>
<proteinExistence type="predicted"/>
<keyword evidence="1" id="KW-1133">Transmembrane helix</keyword>